<dbReference type="Gene3D" id="3.10.490.10">
    <property type="entry name" value="Gamma-glutamyl cyclotransferase-like"/>
    <property type="match status" value="1"/>
</dbReference>
<dbReference type="EnsemblMetazoa" id="HelroT88252">
    <property type="protein sequence ID" value="HelroP88252"/>
    <property type="gene ID" value="HelroG88252"/>
</dbReference>
<dbReference type="KEGG" id="hro:HELRODRAFT_88252"/>
<dbReference type="OrthoDB" id="113620at2759"/>
<evidence type="ECO:0000256" key="2">
    <source>
        <dbReference type="PIRSR" id="PIRSR639126-1"/>
    </source>
</evidence>
<evidence type="ECO:0000256" key="3">
    <source>
        <dbReference type="RuleBase" id="RU367036"/>
    </source>
</evidence>
<dbReference type="GO" id="GO:0061929">
    <property type="term" value="F:gamma-glutamylaminecyclotransferase activity"/>
    <property type="evidence" value="ECO:0007669"/>
    <property type="project" value="InterPro"/>
</dbReference>
<dbReference type="InterPro" id="IPR036568">
    <property type="entry name" value="GGCT-like_sf"/>
</dbReference>
<dbReference type="CTD" id="20216853"/>
<dbReference type="InterPro" id="IPR039126">
    <property type="entry name" value="GGACT"/>
</dbReference>
<feature type="active site" description="Proton acceptor" evidence="2">
    <location>
        <position position="85"/>
    </location>
</feature>
<accession>T1G706</accession>
<dbReference type="EMBL" id="AMQM01007283">
    <property type="status" value="NOT_ANNOTATED_CDS"/>
    <property type="molecule type" value="Genomic_DNA"/>
</dbReference>
<evidence type="ECO:0000259" key="4">
    <source>
        <dbReference type="Pfam" id="PF06094"/>
    </source>
</evidence>
<dbReference type="eggNOG" id="KOG4450">
    <property type="taxonomic scope" value="Eukaryota"/>
</dbReference>
<dbReference type="SUPFAM" id="SSF110857">
    <property type="entry name" value="Gamma-glutamyl cyclotransferase-like"/>
    <property type="match status" value="1"/>
</dbReference>
<evidence type="ECO:0000313" key="5">
    <source>
        <dbReference type="EMBL" id="ESN93726.1"/>
    </source>
</evidence>
<gene>
    <name evidence="6" type="primary">20216853</name>
    <name evidence="5" type="ORF">HELRODRAFT_88252</name>
</gene>
<reference evidence="7" key="1">
    <citation type="submission" date="2012-12" db="EMBL/GenBank/DDBJ databases">
        <authorList>
            <person name="Hellsten U."/>
            <person name="Grimwood J."/>
            <person name="Chapman J.A."/>
            <person name="Shapiro H."/>
            <person name="Aerts A."/>
            <person name="Otillar R.P."/>
            <person name="Terry A.Y."/>
            <person name="Boore J.L."/>
            <person name="Simakov O."/>
            <person name="Marletaz F."/>
            <person name="Cho S.-J."/>
            <person name="Edsinger-Gonzales E."/>
            <person name="Havlak P."/>
            <person name="Kuo D.-H."/>
            <person name="Larsson T."/>
            <person name="Lv J."/>
            <person name="Arendt D."/>
            <person name="Savage R."/>
            <person name="Osoegawa K."/>
            <person name="de Jong P."/>
            <person name="Lindberg D.R."/>
            <person name="Seaver E.C."/>
            <person name="Weisblat D.A."/>
            <person name="Putnam N.H."/>
            <person name="Grigoriev I.V."/>
            <person name="Rokhsar D.S."/>
        </authorList>
    </citation>
    <scope>NUCLEOTIDE SEQUENCE</scope>
</reference>
<dbReference type="FunCoup" id="T1G706">
    <property type="interactions" value="173"/>
</dbReference>
<dbReference type="InParanoid" id="T1G706"/>
<dbReference type="GO" id="GO:0005829">
    <property type="term" value="C:cytosol"/>
    <property type="evidence" value="ECO:0000318"/>
    <property type="project" value="GO_Central"/>
</dbReference>
<dbReference type="InterPro" id="IPR013024">
    <property type="entry name" value="GGCT-like"/>
</dbReference>
<dbReference type="HOGENOM" id="CLU_083466_1_0_1"/>
<dbReference type="RefSeq" id="XP_009028118.1">
    <property type="nucleotide sequence ID" value="XM_009029870.1"/>
</dbReference>
<evidence type="ECO:0000313" key="6">
    <source>
        <dbReference type="EnsemblMetazoa" id="HelroP88252"/>
    </source>
</evidence>
<dbReference type="CDD" id="cd06661">
    <property type="entry name" value="GGCT_like"/>
    <property type="match status" value="1"/>
</dbReference>
<dbReference type="OMA" id="FENIPTM"/>
<dbReference type="Pfam" id="PF06094">
    <property type="entry name" value="GGACT"/>
    <property type="match status" value="1"/>
</dbReference>
<evidence type="ECO:0000313" key="7">
    <source>
        <dbReference type="Proteomes" id="UP000015101"/>
    </source>
</evidence>
<comment type="similarity">
    <text evidence="1 3">Belongs to the gamma-glutamylcyclotransferase family.</text>
</comment>
<proteinExistence type="inferred from homology"/>
<dbReference type="AlphaFoldDB" id="T1G706"/>
<name>T1G706_HELRO</name>
<feature type="domain" description="Gamma-glutamylcyclotransferase AIG2-like" evidence="4">
    <location>
        <begin position="7"/>
        <end position="130"/>
    </location>
</feature>
<dbReference type="FunFam" id="3.10.490.10:FF:000011">
    <property type="entry name" value="Troponin C-akin-1 protein"/>
    <property type="match status" value="1"/>
</dbReference>
<protein>
    <recommendedName>
        <fullName evidence="3">Gamma-glutamylcyclotransferase family protein</fullName>
    </recommendedName>
</protein>
<dbReference type="STRING" id="6412.T1G706"/>
<dbReference type="PANTHER" id="PTHR12510">
    <property type="entry name" value="TROPONIN C-AKIN-1 PROTEIN"/>
    <property type="match status" value="1"/>
</dbReference>
<organism evidence="6 7">
    <name type="scientific">Helobdella robusta</name>
    <name type="common">Californian leech</name>
    <dbReference type="NCBI Taxonomy" id="6412"/>
    <lineage>
        <taxon>Eukaryota</taxon>
        <taxon>Metazoa</taxon>
        <taxon>Spiralia</taxon>
        <taxon>Lophotrochozoa</taxon>
        <taxon>Annelida</taxon>
        <taxon>Clitellata</taxon>
        <taxon>Hirudinea</taxon>
        <taxon>Rhynchobdellida</taxon>
        <taxon>Glossiphoniidae</taxon>
        <taxon>Helobdella</taxon>
    </lineage>
</organism>
<dbReference type="PANTHER" id="PTHR12510:SF4">
    <property type="entry name" value="GAMMA-GLUTAMYLAMINECYCLOTRANSFERASE"/>
    <property type="match status" value="1"/>
</dbReference>
<evidence type="ECO:0000256" key="1">
    <source>
        <dbReference type="ARBA" id="ARBA00008861"/>
    </source>
</evidence>
<reference evidence="5 7" key="2">
    <citation type="journal article" date="2013" name="Nature">
        <title>Insights into bilaterian evolution from three spiralian genomes.</title>
        <authorList>
            <person name="Simakov O."/>
            <person name="Marletaz F."/>
            <person name="Cho S.J."/>
            <person name="Edsinger-Gonzales E."/>
            <person name="Havlak P."/>
            <person name="Hellsten U."/>
            <person name="Kuo D.H."/>
            <person name="Larsson T."/>
            <person name="Lv J."/>
            <person name="Arendt D."/>
            <person name="Savage R."/>
            <person name="Osoegawa K."/>
            <person name="de Jong P."/>
            <person name="Grimwood J."/>
            <person name="Chapman J.A."/>
            <person name="Shapiro H."/>
            <person name="Aerts A."/>
            <person name="Otillar R.P."/>
            <person name="Terry A.Y."/>
            <person name="Boore J.L."/>
            <person name="Grigoriev I.V."/>
            <person name="Lindberg D.R."/>
            <person name="Seaver E.C."/>
            <person name="Weisblat D.A."/>
            <person name="Putnam N.H."/>
            <person name="Rokhsar D.S."/>
        </authorList>
    </citation>
    <scope>NUCLEOTIDE SEQUENCE</scope>
</reference>
<dbReference type="InterPro" id="IPR009288">
    <property type="entry name" value="AIG2-like_dom"/>
</dbReference>
<dbReference type="GeneID" id="20216853"/>
<reference evidence="6" key="3">
    <citation type="submission" date="2015-06" db="UniProtKB">
        <authorList>
            <consortium name="EnsemblMetazoa"/>
        </authorList>
    </citation>
    <scope>IDENTIFICATION</scope>
</reference>
<sequence length="173" mass="20624">MGEYIKIFVYGTLKRGYPNNIFFNNSSLGYARFICKGKTEVKYPLVVATRWKLPFLLFAPDIGKNIEGDIYEIDNKFLSWLDDFEGHPFVYQRQQIFITCSLQPSSPSFCQKIPCWVYFLMKFPPKTLEKPHLSWYEQEEREEYDFRSGLGLVRLVRGLTDWQNELMKEMIDW</sequence>
<dbReference type="Proteomes" id="UP000015101">
    <property type="component" value="Unassembled WGS sequence"/>
</dbReference>
<dbReference type="EMBL" id="KB097594">
    <property type="protein sequence ID" value="ESN93726.1"/>
    <property type="molecule type" value="Genomic_DNA"/>
</dbReference>
<keyword evidence="7" id="KW-1185">Reference proteome</keyword>